<feature type="signal peptide" evidence="2">
    <location>
        <begin position="1"/>
        <end position="23"/>
    </location>
</feature>
<dbReference type="FunFam" id="3.10.50.10:FF:000001">
    <property type="entry name" value="Chitinase 3-like 1"/>
    <property type="match status" value="1"/>
</dbReference>
<dbReference type="InterPro" id="IPR011583">
    <property type="entry name" value="Chitinase_II/V-like_cat"/>
</dbReference>
<accession>A0AAN8J7W4</accession>
<feature type="chain" id="PRO_5043050164" description="GH18 domain-containing protein" evidence="2">
    <location>
        <begin position="24"/>
        <end position="407"/>
    </location>
</feature>
<proteinExistence type="predicted"/>
<dbReference type="InterPro" id="IPR029070">
    <property type="entry name" value="Chitinase_insertion_sf"/>
</dbReference>
<keyword evidence="1" id="KW-1015">Disulfide bond</keyword>
<dbReference type="InterPro" id="IPR001223">
    <property type="entry name" value="Glyco_hydro18_cat"/>
</dbReference>
<evidence type="ECO:0000313" key="5">
    <source>
        <dbReference type="Proteomes" id="UP001347796"/>
    </source>
</evidence>
<dbReference type="Gene3D" id="3.20.20.80">
    <property type="entry name" value="Glycosidases"/>
    <property type="match status" value="1"/>
</dbReference>
<dbReference type="Pfam" id="PF00704">
    <property type="entry name" value="Glyco_hydro_18"/>
    <property type="match status" value="1"/>
</dbReference>
<name>A0AAN8J7W4_PATCE</name>
<dbReference type="SUPFAM" id="SSF51445">
    <property type="entry name" value="(Trans)glycosidases"/>
    <property type="match status" value="1"/>
</dbReference>
<reference evidence="4 5" key="1">
    <citation type="submission" date="2024-01" db="EMBL/GenBank/DDBJ databases">
        <title>The genome of the rayed Mediterranean limpet Patella caerulea (Linnaeus, 1758).</title>
        <authorList>
            <person name="Anh-Thu Weber A."/>
            <person name="Halstead-Nussloch G."/>
        </authorList>
    </citation>
    <scope>NUCLEOTIDE SEQUENCE [LARGE SCALE GENOMIC DNA]</scope>
    <source>
        <strain evidence="4">AATW-2023a</strain>
        <tissue evidence="4">Whole specimen</tissue>
    </source>
</reference>
<keyword evidence="5" id="KW-1185">Reference proteome</keyword>
<dbReference type="GO" id="GO:0005576">
    <property type="term" value="C:extracellular region"/>
    <property type="evidence" value="ECO:0007669"/>
    <property type="project" value="TreeGrafter"/>
</dbReference>
<dbReference type="SMART" id="SM00636">
    <property type="entry name" value="Glyco_18"/>
    <property type="match status" value="1"/>
</dbReference>
<protein>
    <recommendedName>
        <fullName evidence="3">GH18 domain-containing protein</fullName>
    </recommendedName>
</protein>
<dbReference type="GO" id="GO:0008061">
    <property type="term" value="F:chitin binding"/>
    <property type="evidence" value="ECO:0007669"/>
    <property type="project" value="InterPro"/>
</dbReference>
<dbReference type="GO" id="GO:0006032">
    <property type="term" value="P:chitin catabolic process"/>
    <property type="evidence" value="ECO:0007669"/>
    <property type="project" value="TreeGrafter"/>
</dbReference>
<dbReference type="InterPro" id="IPR017853">
    <property type="entry name" value="GH"/>
</dbReference>
<dbReference type="PROSITE" id="PS51910">
    <property type="entry name" value="GH18_2"/>
    <property type="match status" value="1"/>
</dbReference>
<gene>
    <name evidence="4" type="ORF">SNE40_019756</name>
</gene>
<dbReference type="PANTHER" id="PTHR11177">
    <property type="entry name" value="CHITINASE"/>
    <property type="match status" value="1"/>
</dbReference>
<dbReference type="GO" id="GO:0005975">
    <property type="term" value="P:carbohydrate metabolic process"/>
    <property type="evidence" value="ECO:0007669"/>
    <property type="project" value="InterPro"/>
</dbReference>
<evidence type="ECO:0000313" key="4">
    <source>
        <dbReference type="EMBL" id="KAK6171605.1"/>
    </source>
</evidence>
<evidence type="ECO:0000256" key="2">
    <source>
        <dbReference type="SAM" id="SignalP"/>
    </source>
</evidence>
<dbReference type="GO" id="GO:0004568">
    <property type="term" value="F:chitinase activity"/>
    <property type="evidence" value="ECO:0007669"/>
    <property type="project" value="TreeGrafter"/>
</dbReference>
<dbReference type="SUPFAM" id="SSF54556">
    <property type="entry name" value="Chitinase insertion domain"/>
    <property type="match status" value="1"/>
</dbReference>
<dbReference type="EMBL" id="JAZGQO010000014">
    <property type="protein sequence ID" value="KAK6171605.1"/>
    <property type="molecule type" value="Genomic_DNA"/>
</dbReference>
<dbReference type="Gene3D" id="3.10.50.10">
    <property type="match status" value="1"/>
</dbReference>
<dbReference type="Proteomes" id="UP001347796">
    <property type="component" value="Unassembled WGS sequence"/>
</dbReference>
<keyword evidence="2" id="KW-0732">Signal</keyword>
<dbReference type="PANTHER" id="PTHR11177:SF317">
    <property type="entry name" value="CHITINASE 12-RELATED"/>
    <property type="match status" value="1"/>
</dbReference>
<evidence type="ECO:0000256" key="1">
    <source>
        <dbReference type="ARBA" id="ARBA00023157"/>
    </source>
</evidence>
<dbReference type="InterPro" id="IPR050314">
    <property type="entry name" value="Glycosyl_Hydrlase_18"/>
</dbReference>
<sequence>MDITHIIVYSVWLMLSILERFEAQPRPQPRRVVCYYTNWAQYRTGRGSFKPGDINAKLCTHLVYAHAGVNVNFTIRTTEWNDLPSKWSTGMYPKFISLKNENPKLKTMISAGGYALSPAFAQIVQTKGTRAVFIESAIRFMRDWGFDGLDIMWEYPTKRGSKSSDKQKFSELLKETRESFQLESIQTGSIPLILSATVAATKDIIDDAYEMGFVAEQVDFLNLLTYDFHGHWDGWTGHCAPLYGRGDEQGVFAYNNVNASVNYWMDNGAPPNKINVGISPYARTFTIQVDNNTLPGRPSIGPGRPGKISQDAGGLTYYEICDIARHADIFWDDIQKVPFMVYNNQWISFDNERSINEKLKFIKNSSIGGVMFWNMPSDDFFNSCGSGRFPMLSTLHKNLVGNSISPR</sequence>
<organism evidence="4 5">
    <name type="scientific">Patella caerulea</name>
    <name type="common">Rayed Mediterranean limpet</name>
    <dbReference type="NCBI Taxonomy" id="87958"/>
    <lineage>
        <taxon>Eukaryota</taxon>
        <taxon>Metazoa</taxon>
        <taxon>Spiralia</taxon>
        <taxon>Lophotrochozoa</taxon>
        <taxon>Mollusca</taxon>
        <taxon>Gastropoda</taxon>
        <taxon>Patellogastropoda</taxon>
        <taxon>Patelloidea</taxon>
        <taxon>Patellidae</taxon>
        <taxon>Patella</taxon>
    </lineage>
</organism>
<feature type="domain" description="GH18" evidence="3">
    <location>
        <begin position="30"/>
        <end position="402"/>
    </location>
</feature>
<evidence type="ECO:0000259" key="3">
    <source>
        <dbReference type="PROSITE" id="PS51910"/>
    </source>
</evidence>
<dbReference type="AlphaFoldDB" id="A0AAN8J7W4"/>
<comment type="caution">
    <text evidence="4">The sequence shown here is derived from an EMBL/GenBank/DDBJ whole genome shotgun (WGS) entry which is preliminary data.</text>
</comment>